<dbReference type="SUPFAM" id="SSF51735">
    <property type="entry name" value="NAD(P)-binding Rossmann-fold domains"/>
    <property type="match status" value="1"/>
</dbReference>
<proteinExistence type="predicted"/>
<dbReference type="InterPro" id="IPR016040">
    <property type="entry name" value="NAD(P)-bd_dom"/>
</dbReference>
<dbReference type="Gene3D" id="3.90.25.10">
    <property type="entry name" value="UDP-galactose 4-epimerase, domain 1"/>
    <property type="match status" value="1"/>
</dbReference>
<comment type="caution">
    <text evidence="2">The sequence shown here is derived from an EMBL/GenBank/DDBJ whole genome shotgun (WGS) entry which is preliminary data.</text>
</comment>
<dbReference type="InterPro" id="IPR051604">
    <property type="entry name" value="Ergot_Alk_Oxidoreductase"/>
</dbReference>
<evidence type="ECO:0000313" key="3">
    <source>
        <dbReference type="Proteomes" id="UP000290608"/>
    </source>
</evidence>
<feature type="domain" description="NAD(P)-binding" evidence="1">
    <location>
        <begin position="10"/>
        <end position="190"/>
    </location>
</feature>
<gene>
    <name evidence="2" type="ORF">DSL99_1880</name>
</gene>
<dbReference type="PANTHER" id="PTHR43162">
    <property type="match status" value="1"/>
</dbReference>
<dbReference type="AlphaFoldDB" id="A0A4Q0PM64"/>
<protein>
    <recommendedName>
        <fullName evidence="1">NAD(P)-binding domain-containing protein</fullName>
    </recommendedName>
</protein>
<reference evidence="2 3" key="1">
    <citation type="submission" date="2018-07" db="EMBL/GenBank/DDBJ databases">
        <title>Leeuwenhoekiella genomics.</title>
        <authorList>
            <person name="Tahon G."/>
            <person name="Willems A."/>
        </authorList>
    </citation>
    <scope>NUCLEOTIDE SEQUENCE [LARGE SCALE GENOMIC DNA]</scope>
    <source>
        <strain evidence="2 3">LMG 1345</strain>
    </source>
</reference>
<evidence type="ECO:0000259" key="1">
    <source>
        <dbReference type="Pfam" id="PF13460"/>
    </source>
</evidence>
<accession>A0A4Q0PM64</accession>
<dbReference type="Proteomes" id="UP000290608">
    <property type="component" value="Unassembled WGS sequence"/>
</dbReference>
<dbReference type="PANTHER" id="PTHR43162:SF1">
    <property type="entry name" value="PRESTALK A DIFFERENTIATION PROTEIN A"/>
    <property type="match status" value="1"/>
</dbReference>
<name>A0A4Q0PM64_9FLAO</name>
<dbReference type="STRING" id="1122159.SAMN02745246_01777"/>
<organism evidence="2 3">
    <name type="scientific">Leeuwenhoekiella marinoflava</name>
    <dbReference type="NCBI Taxonomy" id="988"/>
    <lineage>
        <taxon>Bacteria</taxon>
        <taxon>Pseudomonadati</taxon>
        <taxon>Bacteroidota</taxon>
        <taxon>Flavobacteriia</taxon>
        <taxon>Flavobacteriales</taxon>
        <taxon>Flavobacteriaceae</taxon>
        <taxon>Leeuwenhoekiella</taxon>
    </lineage>
</organism>
<evidence type="ECO:0000313" key="2">
    <source>
        <dbReference type="EMBL" id="RXG30837.1"/>
    </source>
</evidence>
<dbReference type="EMBL" id="QOVL01000007">
    <property type="protein sequence ID" value="RXG30837.1"/>
    <property type="molecule type" value="Genomic_DNA"/>
</dbReference>
<dbReference type="Gene3D" id="3.40.50.720">
    <property type="entry name" value="NAD(P)-binding Rossmann-like Domain"/>
    <property type="match status" value="1"/>
</dbReference>
<dbReference type="InterPro" id="IPR036291">
    <property type="entry name" value="NAD(P)-bd_dom_sf"/>
</dbReference>
<dbReference type="RefSeq" id="WP_073098874.1">
    <property type="nucleotide sequence ID" value="NZ_QOVL01000007.1"/>
</dbReference>
<dbReference type="Pfam" id="PF13460">
    <property type="entry name" value="NAD_binding_10"/>
    <property type="match status" value="1"/>
</dbReference>
<sequence length="292" mass="32653">MKITLTSSLGNIGKPLTKQLINYGHEVTVISHSIDRKAEIEQIGGKPKIGSLEDLDFLMSAFKNTDAVFLLNPPDYSKSDIREYYRLINANYAEAVKKNKIKRVVQLSSFGAHLNSGTGPILGSHFAEEIIKQLPNINLTILRPTYFYYNLCNYIDMIKYTGQIAANYGQTKFPLVSPKDIANAVAEELTTTKSKLFRYIVSSEHTGQEIATALGKVIGKTDLEWKIVSDEEIKKGMEQNGIPTNIANLFTEMYASLANGKLTENYESNKPIKMGTVTLEDFAIDFAEMYIK</sequence>